<keyword evidence="1" id="KW-0862">Zinc</keyword>
<dbReference type="InterPro" id="IPR007822">
    <property type="entry name" value="LANC-like"/>
</dbReference>
<dbReference type="PRINTS" id="PR01950">
    <property type="entry name" value="LANCSUPER"/>
</dbReference>
<evidence type="ECO:0000313" key="4">
    <source>
        <dbReference type="EMBL" id="BDN80826.1"/>
    </source>
</evidence>
<sequence>MGDGVGDEWVDGSVAARHDRHALREWLVVHAATIDELLSTRFEALPGRKADTDAAARRLAAWCRSSASRDWAQFESRLARDGWDFASVLARFANARHTRSLPLPAWVADAMWSRASLCGSPGRATTTGSPEPEPTPPSQFDALLLPLVDEAQARLWSTTDAAATAILSDSARAGIRRSLLQQLSDLCAPALYALFDSVRELAAPDDAHAQPRPDSGVALYQRFVAEMKAAGLSRLLEAKPVLWRLIATITRQWIDTTRELIERLAADLPSIRAGLLAGAPETKVAGIDGGLSDPHNGGRSVRIVVFENGAQVVYKPKDLRVDAALHALVGRLNRAAPPLALRAVRTIGREGYGWCEFIEHASCADEEGLELYFRRAGAWLALLHCLAATDMHHENFIAHGDYPMPLDIETILQASTQVPDDRDREGRAHQAACNLIADSVMAVGLIPSYRSSGVNGRSAVGGLIANDNTTPTIRWEHVNTDAMRPKKAARPATSMPNLPHVNGHYAKFSDYVDAFIAGFVAYAKFLVRQGADAGAGGLFQEFAGLPVRRVWRPTTFYTMVLQQLTDHRTMHDGVAWSTQADFVARLADWNQDSDPHWPLLQAERSALLSLNVPYFFMASDGVEAHDFAGVSFRCAGMSGLERASARVQDLDDRQIDWQVTVIRHNTETYAGQARSPGTAGPAPQPPQPDGGAWRPAEADFSAEADRIAGELALHAIRRDAGAAWIGLDWSGDSDAAQLVCLGAGLYNGVSGIGLFLAAHAAGSGCQRSAELARAGVAHVCTELTGRNAPRVARSLGISGGSGLGSIAYALAVMAKCLEDDELLAHAHRAALLVTDDLIETDRQLDVVGGSAGAILGLLRVYRDTGSGDVLARAIRCGEHLLRQPRVGPHGRRTWRRQVPGSCDLNGMAHGAAGYAYALGSLATATGHEEFAQYAAECLAFENASYDRQRGGWPALDVDGGKGWPAQWCHGAPGIGLGRIGLARRGWAQPLSADIANAVTSVRQGWAEQQLDTLCCGALGSIELLSEAATTLDQPDLQGLAARCLSDIVSAATQRGDYRWNSGDQAFNPGLFRGIAGIGYTALRRINRPLPNVLLWE</sequence>
<feature type="region of interest" description="Disordered" evidence="2">
    <location>
        <begin position="668"/>
        <end position="695"/>
    </location>
</feature>
<dbReference type="SUPFAM" id="SSF158745">
    <property type="entry name" value="LanC-like"/>
    <property type="match status" value="1"/>
</dbReference>
<evidence type="ECO:0000259" key="3">
    <source>
        <dbReference type="Pfam" id="PF13575"/>
    </source>
</evidence>
<gene>
    <name evidence="4" type="ORF">NJB1907Z4_C10410</name>
</gene>
<proteinExistence type="predicted"/>
<dbReference type="GO" id="GO:0005975">
    <property type="term" value="P:carbohydrate metabolic process"/>
    <property type="evidence" value="ECO:0007669"/>
    <property type="project" value="InterPro"/>
</dbReference>
<evidence type="ECO:0000256" key="1">
    <source>
        <dbReference type="PIRSR" id="PIRSR607822-1"/>
    </source>
</evidence>
<keyword evidence="1" id="KW-0479">Metal-binding</keyword>
<dbReference type="InterPro" id="IPR012341">
    <property type="entry name" value="6hp_glycosidase-like_sf"/>
</dbReference>
<dbReference type="Proteomes" id="UP001058626">
    <property type="component" value="Chromosome"/>
</dbReference>
<keyword evidence="5" id="KW-1185">Reference proteome</keyword>
<feature type="region of interest" description="Disordered" evidence="2">
    <location>
        <begin position="119"/>
        <end position="138"/>
    </location>
</feature>
<dbReference type="PIRSF" id="PIRSF037228">
    <property type="entry name" value="Lant_mod_RumM"/>
    <property type="match status" value="1"/>
</dbReference>
<dbReference type="CDD" id="cd04792">
    <property type="entry name" value="LanM-like"/>
    <property type="match status" value="1"/>
</dbReference>
<evidence type="ECO:0000313" key="5">
    <source>
        <dbReference type="Proteomes" id="UP001058626"/>
    </source>
</evidence>
<feature type="domain" description="Lantibiotic biosynthesis protein dehydration" evidence="3">
    <location>
        <begin position="240"/>
        <end position="616"/>
    </location>
</feature>
<dbReference type="GO" id="GO:0031179">
    <property type="term" value="P:peptide modification"/>
    <property type="evidence" value="ECO:0007669"/>
    <property type="project" value="InterPro"/>
</dbReference>
<dbReference type="EMBL" id="AP026367">
    <property type="protein sequence ID" value="BDN80826.1"/>
    <property type="molecule type" value="Genomic_DNA"/>
</dbReference>
<dbReference type="AlphaFoldDB" id="A0A9N7LMS3"/>
<dbReference type="Pfam" id="PF13575">
    <property type="entry name" value="DUF4135"/>
    <property type="match status" value="1"/>
</dbReference>
<dbReference type="InterPro" id="IPR017146">
    <property type="entry name" value="Lanti_2_LanM"/>
</dbReference>
<accession>A0A9N7LMS3</accession>
<dbReference type="SMART" id="SM01260">
    <property type="entry name" value="LANC_like"/>
    <property type="match status" value="1"/>
</dbReference>
<evidence type="ECO:0000256" key="2">
    <source>
        <dbReference type="SAM" id="MobiDB-lite"/>
    </source>
</evidence>
<dbReference type="GO" id="GO:0046872">
    <property type="term" value="F:metal ion binding"/>
    <property type="evidence" value="ECO:0007669"/>
    <property type="project" value="UniProtKB-KW"/>
</dbReference>
<dbReference type="Pfam" id="PF05147">
    <property type="entry name" value="LANC_like"/>
    <property type="match status" value="1"/>
</dbReference>
<name>A0A9N7LMS3_9MYCO</name>
<dbReference type="RefSeq" id="WP_020788647.1">
    <property type="nucleotide sequence ID" value="NZ_AP026367.1"/>
</dbReference>
<feature type="binding site" evidence="1">
    <location>
        <position position="968"/>
    </location>
    <ligand>
        <name>Zn(2+)</name>
        <dbReference type="ChEBI" id="CHEBI:29105"/>
    </ligand>
</feature>
<dbReference type="NCBIfam" id="TIGR03897">
    <property type="entry name" value="lanti_2_LanM"/>
    <property type="match status" value="1"/>
</dbReference>
<dbReference type="Gene3D" id="1.50.10.10">
    <property type="match status" value="1"/>
</dbReference>
<reference evidence="4" key="1">
    <citation type="submission" date="2022-06" db="EMBL/GenBank/DDBJ databases">
        <title>Complete genome sequence of Mycobacterium pseudoshottsii NJB1907-Z4.</title>
        <authorList>
            <person name="Komine T."/>
            <person name="Fukano H."/>
            <person name="Wada S."/>
        </authorList>
    </citation>
    <scope>NUCLEOTIDE SEQUENCE</scope>
    <source>
        <strain evidence="4">NJB1907-Z4</strain>
    </source>
</reference>
<dbReference type="InterPro" id="IPR025410">
    <property type="entry name" value="Lant_dehyd"/>
</dbReference>
<organism evidence="4 5">
    <name type="scientific">Mycobacterium pseudoshottsii</name>
    <dbReference type="NCBI Taxonomy" id="265949"/>
    <lineage>
        <taxon>Bacteria</taxon>
        <taxon>Bacillati</taxon>
        <taxon>Actinomycetota</taxon>
        <taxon>Actinomycetes</taxon>
        <taxon>Mycobacteriales</taxon>
        <taxon>Mycobacteriaceae</taxon>
        <taxon>Mycobacterium</taxon>
        <taxon>Mycobacterium ulcerans group</taxon>
    </lineage>
</organism>
<protein>
    <submittedName>
        <fullName evidence="4">Lanthionine synthetase</fullName>
    </submittedName>
</protein>